<keyword evidence="2" id="KW-1133">Transmembrane helix</keyword>
<keyword evidence="4" id="KW-1185">Reference proteome</keyword>
<feature type="region of interest" description="Disordered" evidence="1">
    <location>
        <begin position="172"/>
        <end position="197"/>
    </location>
</feature>
<proteinExistence type="predicted"/>
<evidence type="ECO:0000313" key="4">
    <source>
        <dbReference type="Proteomes" id="UP000253472"/>
    </source>
</evidence>
<keyword evidence="2" id="KW-0812">Transmembrane</keyword>
<dbReference type="OrthoDB" id="4024546at2759"/>
<evidence type="ECO:0000313" key="3">
    <source>
        <dbReference type="EMBL" id="RCK61072.1"/>
    </source>
</evidence>
<gene>
    <name evidence="3" type="ORF">Cantr_08164</name>
</gene>
<organism evidence="3 4">
    <name type="scientific">Candida viswanathii</name>
    <dbReference type="NCBI Taxonomy" id="5486"/>
    <lineage>
        <taxon>Eukaryota</taxon>
        <taxon>Fungi</taxon>
        <taxon>Dikarya</taxon>
        <taxon>Ascomycota</taxon>
        <taxon>Saccharomycotina</taxon>
        <taxon>Pichiomycetes</taxon>
        <taxon>Debaryomycetaceae</taxon>
        <taxon>Candida/Lodderomyces clade</taxon>
        <taxon>Candida</taxon>
    </lineage>
</organism>
<feature type="transmembrane region" description="Helical" evidence="2">
    <location>
        <begin position="40"/>
        <end position="61"/>
    </location>
</feature>
<feature type="transmembrane region" description="Helical" evidence="2">
    <location>
        <begin position="552"/>
        <end position="576"/>
    </location>
</feature>
<evidence type="ECO:0000256" key="1">
    <source>
        <dbReference type="SAM" id="MobiDB-lite"/>
    </source>
</evidence>
<protein>
    <submittedName>
        <fullName evidence="3">Uncharacterized protein</fullName>
    </submittedName>
</protein>
<feature type="transmembrane region" description="Helical" evidence="2">
    <location>
        <begin position="508"/>
        <end position="531"/>
    </location>
</feature>
<reference evidence="3 4" key="1">
    <citation type="submission" date="2018-06" db="EMBL/GenBank/DDBJ databases">
        <title>Whole genome sequencing of Candida tropicalis (genome annotated by CSBL at Korea University).</title>
        <authorList>
            <person name="Ahn J."/>
        </authorList>
    </citation>
    <scope>NUCLEOTIDE SEQUENCE [LARGE SCALE GENOMIC DNA]</scope>
    <source>
        <strain evidence="3 4">ATCC 20962</strain>
    </source>
</reference>
<dbReference type="Proteomes" id="UP000253472">
    <property type="component" value="Unassembled WGS sequence"/>
</dbReference>
<dbReference type="AlphaFoldDB" id="A0A367Y7P5"/>
<comment type="caution">
    <text evidence="3">The sequence shown here is derived from an EMBL/GenBank/DDBJ whole genome shotgun (WGS) entry which is preliminary data.</text>
</comment>
<name>A0A367Y7P5_9ASCO</name>
<feature type="transmembrane region" description="Helical" evidence="2">
    <location>
        <begin position="106"/>
        <end position="126"/>
    </location>
</feature>
<dbReference type="EMBL" id="QLNQ01000026">
    <property type="protein sequence ID" value="RCK61072.1"/>
    <property type="molecule type" value="Genomic_DNA"/>
</dbReference>
<feature type="transmembrane region" description="Helical" evidence="2">
    <location>
        <begin position="6"/>
        <end position="28"/>
    </location>
</feature>
<feature type="compositionally biased region" description="Polar residues" evidence="1">
    <location>
        <begin position="182"/>
        <end position="197"/>
    </location>
</feature>
<sequence>MNVSSYYYVVLLLVVTVLGIINITYIINKTLHPQTATCEIFADIMAGVVIGVVSYIIKFIYRLIISNKLNIGNTSSMFDSFIYPILEESIKLSIIYYEYYKFDIDIFDMVFIWLGYILVLNSILHYNPFDYEHTYRKFLNYYHVWGDSCHYKSSAANIEQIENLFENFKSVKEEPNGKKSRNSLASHDSSHTLVPNNQTTLNKKFSYKDLPTEFNLQSSKFTTPAPSSPIATPMKKSNSSISTLNCVKNYKSCLDFVDKLYSVSPQNTYYLNNATAIAAFSEVEEQSERTALPKSPAKSILPELERVFENIDEAEDDSSMHSNETHYGGGGGGNFKFKLPNGGKLEFGGGAGFDYKHGKHANDSDSDGDGDDNRQQTSPRKPFTALSFINWFSWLLPPLLPIGENENTTPYISTQERFPLLKHRLSTYSLSENQPNADTSNVDYESCEIISKPIVERFVKFQYFMAYYYDISVTSPISPVRVDPLFEKYGQLLVDTPAFWVFLDEFNWLLYNWVAFLMYFTTISASIPIVLVVKMFKTNYLHGFKNQIDYRLIITIESFINFVMLLIEIVLFYRIFESR</sequence>
<keyword evidence="2" id="KW-0472">Membrane</keyword>
<accession>A0A367Y7P5</accession>
<feature type="region of interest" description="Disordered" evidence="1">
    <location>
        <begin position="356"/>
        <end position="379"/>
    </location>
</feature>
<evidence type="ECO:0000256" key="2">
    <source>
        <dbReference type="SAM" id="Phobius"/>
    </source>
</evidence>